<dbReference type="Pfam" id="PF00791">
    <property type="entry name" value="ZU5"/>
    <property type="match status" value="1"/>
</dbReference>
<sequence>MKKLLSYTKQLASFIGDYQRKKLYDEALQTLEETGKRPGAMFRPKAKQAASKTEEEEEEEIVVGSEEDIDVGAVEGSEKEIKVASEDEEIVVGSEEEDEVGAEEETEVGAEDSETENKRTIFKGTVTSEGTHLDLKQGAVHMTFPRDAVSKDTSIVVHRWKSRAFSPQLQEHEAIVSNVIEISTDSQEPLEFSADVKLVLSHSAPKLHGYELVVFKLTDKESNEWEEIAGTKDFRSLSG</sequence>
<feature type="region of interest" description="Disordered" evidence="1">
    <location>
        <begin position="32"/>
        <end position="116"/>
    </location>
</feature>
<proteinExistence type="predicted"/>
<feature type="domain" description="ZU5" evidence="2">
    <location>
        <begin position="124"/>
        <end position="209"/>
    </location>
</feature>
<organism evidence="3 4">
    <name type="scientific">Desmophyllum pertusum</name>
    <dbReference type="NCBI Taxonomy" id="174260"/>
    <lineage>
        <taxon>Eukaryota</taxon>
        <taxon>Metazoa</taxon>
        <taxon>Cnidaria</taxon>
        <taxon>Anthozoa</taxon>
        <taxon>Hexacorallia</taxon>
        <taxon>Scleractinia</taxon>
        <taxon>Caryophylliina</taxon>
        <taxon>Caryophylliidae</taxon>
        <taxon>Desmophyllum</taxon>
    </lineage>
</organism>
<dbReference type="AlphaFoldDB" id="A0A9W9YHK6"/>
<reference evidence="3" key="1">
    <citation type="submission" date="2023-01" db="EMBL/GenBank/DDBJ databases">
        <title>Genome assembly of the deep-sea coral Lophelia pertusa.</title>
        <authorList>
            <person name="Herrera S."/>
            <person name="Cordes E."/>
        </authorList>
    </citation>
    <scope>NUCLEOTIDE SEQUENCE</scope>
    <source>
        <strain evidence="3">USNM1676648</strain>
        <tissue evidence="3">Polyp</tissue>
    </source>
</reference>
<evidence type="ECO:0000256" key="1">
    <source>
        <dbReference type="SAM" id="MobiDB-lite"/>
    </source>
</evidence>
<evidence type="ECO:0000313" key="3">
    <source>
        <dbReference type="EMBL" id="KAJ7350163.1"/>
    </source>
</evidence>
<dbReference type="OrthoDB" id="5985420at2759"/>
<comment type="caution">
    <text evidence="3">The sequence shown here is derived from an EMBL/GenBank/DDBJ whole genome shotgun (WGS) entry which is preliminary data.</text>
</comment>
<dbReference type="InterPro" id="IPR000906">
    <property type="entry name" value="ZU5_dom"/>
</dbReference>
<dbReference type="Gene3D" id="2.60.220.30">
    <property type="match status" value="1"/>
</dbReference>
<protein>
    <recommendedName>
        <fullName evidence="2">ZU5 domain-containing protein</fullName>
    </recommendedName>
</protein>
<dbReference type="Proteomes" id="UP001163046">
    <property type="component" value="Unassembled WGS sequence"/>
</dbReference>
<evidence type="ECO:0000313" key="4">
    <source>
        <dbReference type="Proteomes" id="UP001163046"/>
    </source>
</evidence>
<name>A0A9W9YHK6_9CNID</name>
<keyword evidence="4" id="KW-1185">Reference proteome</keyword>
<dbReference type="EMBL" id="MU827386">
    <property type="protein sequence ID" value="KAJ7350163.1"/>
    <property type="molecule type" value="Genomic_DNA"/>
</dbReference>
<feature type="compositionally biased region" description="Acidic residues" evidence="1">
    <location>
        <begin position="86"/>
        <end position="114"/>
    </location>
</feature>
<accession>A0A9W9YHK6</accession>
<gene>
    <name evidence="3" type="ORF">OS493_038112</name>
</gene>
<feature type="compositionally biased region" description="Basic and acidic residues" evidence="1">
    <location>
        <begin position="76"/>
        <end position="85"/>
    </location>
</feature>
<feature type="compositionally biased region" description="Acidic residues" evidence="1">
    <location>
        <begin position="54"/>
        <end position="70"/>
    </location>
</feature>
<evidence type="ECO:0000259" key="2">
    <source>
        <dbReference type="Pfam" id="PF00791"/>
    </source>
</evidence>